<evidence type="ECO:0000256" key="3">
    <source>
        <dbReference type="ARBA" id="ARBA00004496"/>
    </source>
</evidence>
<dbReference type="GO" id="GO:0004034">
    <property type="term" value="F:aldose 1-epimerase activity"/>
    <property type="evidence" value="ECO:0007669"/>
    <property type="project" value="UniProtKB-EC"/>
</dbReference>
<dbReference type="SUPFAM" id="SSF74650">
    <property type="entry name" value="Galactose mutarotase-like"/>
    <property type="match status" value="1"/>
</dbReference>
<dbReference type="InterPro" id="IPR047215">
    <property type="entry name" value="Galactose_mutarotase-like"/>
</dbReference>
<dbReference type="InterPro" id="IPR014718">
    <property type="entry name" value="GH-type_carb-bd"/>
</dbReference>
<evidence type="ECO:0000256" key="2">
    <source>
        <dbReference type="ARBA" id="ARBA00001712"/>
    </source>
</evidence>
<dbReference type="InterPro" id="IPR015443">
    <property type="entry name" value="Aldose_1-epimerase"/>
</dbReference>
<dbReference type="InterPro" id="IPR008183">
    <property type="entry name" value="Aldose_1/G6P_1-epimerase"/>
</dbReference>
<comment type="subunit">
    <text evidence="7">Monomer.</text>
</comment>
<reference evidence="18" key="1">
    <citation type="submission" date="2025-08" db="UniProtKB">
        <authorList>
            <consortium name="RefSeq"/>
        </authorList>
    </citation>
    <scope>IDENTIFICATION</scope>
    <source>
        <strain evidence="18">15085-1641.00</strain>
        <tissue evidence="18">Whole body</tissue>
    </source>
</reference>
<dbReference type="Proteomes" id="UP000504633">
    <property type="component" value="Unplaced"/>
</dbReference>
<dbReference type="EC" id="5.1.3.3" evidence="13"/>
<dbReference type="FunFam" id="2.70.98.10:FF:000003">
    <property type="entry name" value="Aldose 1-epimerase"/>
    <property type="match status" value="1"/>
</dbReference>
<comment type="similarity">
    <text evidence="6 13">Belongs to the aldose epimerase family.</text>
</comment>
<dbReference type="GeneID" id="111600995"/>
<protein>
    <recommendedName>
        <fullName evidence="13">Aldose 1-epimerase</fullName>
        <ecNumber evidence="13">5.1.3.3</ecNumber>
    </recommendedName>
</protein>
<dbReference type="GO" id="GO:0030246">
    <property type="term" value="F:carbohydrate binding"/>
    <property type="evidence" value="ECO:0007669"/>
    <property type="project" value="InterPro"/>
</dbReference>
<evidence type="ECO:0000256" key="16">
    <source>
        <dbReference type="PIRSR" id="PIRSR005096-3"/>
    </source>
</evidence>
<dbReference type="NCBIfam" id="NF008277">
    <property type="entry name" value="PRK11055.1"/>
    <property type="match status" value="1"/>
</dbReference>
<evidence type="ECO:0000256" key="11">
    <source>
        <dbReference type="ARBA" id="ARBA00023277"/>
    </source>
</evidence>
<evidence type="ECO:0000256" key="7">
    <source>
        <dbReference type="ARBA" id="ARBA00011245"/>
    </source>
</evidence>
<evidence type="ECO:0000256" key="10">
    <source>
        <dbReference type="ARBA" id="ARBA00023235"/>
    </source>
</evidence>
<dbReference type="GO" id="GO:0005737">
    <property type="term" value="C:cytoplasm"/>
    <property type="evidence" value="ECO:0007669"/>
    <property type="project" value="UniProtKB-SubCell"/>
</dbReference>
<sequence length="377" mass="42365">MSVTITEEIFGLAKNPFTNAPEMVRRFTMTNRNKLSVSVIQLGAIIQSVRMPDAYNKIEDVCLGFDDIASYVNAKKAYIGGTLGRVANRVANGSYSLGETKFELTKNFKDTYQLHGGFVGFDSVIWEVARKSDLGITFRHISPDGHEGYPGNLTVTVTYWLDEQNHLGIRYEALTDKVTPINLSNHAYFNLAGHNAGVKGLTEHTVEIMSSRIIDTDDDQIPTGKFLNVDDTVFDMRIPVLLGDRLKQFDDRKIKGYDNCFVVNEGMDNGVNLIGKLKHPPSGRTMEIYSNQPGLQFYTANNLPDEANGDAPMIGKECSHYCKHGSFCVETEKFPDAVNHQYTEFPSVFLSPTEKYMHEVMFKFVVEQSWNCCCNNK</sequence>
<dbReference type="UniPathway" id="UPA00214"/>
<dbReference type="CDD" id="cd09019">
    <property type="entry name" value="galactose_mutarotase_like"/>
    <property type="match status" value="1"/>
</dbReference>
<dbReference type="GO" id="GO:0006006">
    <property type="term" value="P:glucose metabolic process"/>
    <property type="evidence" value="ECO:0007669"/>
    <property type="project" value="TreeGrafter"/>
</dbReference>
<comment type="subcellular location">
    <subcellularLocation>
        <location evidence="3">Cytoplasm</location>
    </subcellularLocation>
</comment>
<evidence type="ECO:0000313" key="17">
    <source>
        <dbReference type="Proteomes" id="UP000504633"/>
    </source>
</evidence>
<evidence type="ECO:0000256" key="9">
    <source>
        <dbReference type="ARBA" id="ARBA00022553"/>
    </source>
</evidence>
<keyword evidence="8" id="KW-0963">Cytoplasm</keyword>
<feature type="active site" description="Proton acceptor" evidence="14">
    <location>
        <position position="330"/>
    </location>
</feature>
<comment type="function">
    <text evidence="12">Mutarotase that catalyzes the interconversion of beta-D-galactose and alpha-D-galactose during galactose metabolism. Beta-D-galactose is metabolized in the liver into glucose 1-phosphate, the primary metabolic fuel, by the action of four enzymes that constitute the Leloir pathway: GALM, GALK1 (galactokinase), GALT (galactose-1-phosphate uridylyltransferase) and GALE (UDP-galactose-4'-epimerase). Involved in the maintenance of the equilibrium between the beta- and alpha-anomers of galactose, therefore ensuring a sufficient supply of the alpha-anomer for GALK1. Also active on D-glucose although shows a preference for galactose over glucose.</text>
</comment>
<dbReference type="UniPathway" id="UPA00242"/>
<dbReference type="RefSeq" id="XP_030081646.1">
    <property type="nucleotide sequence ID" value="XM_030225786.1"/>
</dbReference>
<comment type="catalytic activity">
    <reaction evidence="1 13">
        <text>alpha-D-glucose = beta-D-glucose</text>
        <dbReference type="Rhea" id="RHEA:10264"/>
        <dbReference type="ChEBI" id="CHEBI:15903"/>
        <dbReference type="ChEBI" id="CHEBI:17925"/>
        <dbReference type="EC" id="5.1.3.3"/>
    </reaction>
</comment>
<dbReference type="GO" id="GO:0033499">
    <property type="term" value="P:galactose catabolic process via UDP-galactose, Leloir pathway"/>
    <property type="evidence" value="ECO:0007669"/>
    <property type="project" value="TreeGrafter"/>
</dbReference>
<comment type="catalytic activity">
    <reaction evidence="2">
        <text>alpha-D-galactose = beta-D-galactose</text>
        <dbReference type="Rhea" id="RHEA:28675"/>
        <dbReference type="ChEBI" id="CHEBI:27667"/>
        <dbReference type="ChEBI" id="CHEBI:28061"/>
        <dbReference type="EC" id="5.1.3.3"/>
    </reaction>
    <physiologicalReaction direction="right-to-left" evidence="2">
        <dbReference type="Rhea" id="RHEA:28677"/>
    </physiologicalReaction>
</comment>
<dbReference type="PANTHER" id="PTHR10091:SF0">
    <property type="entry name" value="GALACTOSE MUTAROTASE"/>
    <property type="match status" value="1"/>
</dbReference>
<keyword evidence="9" id="KW-0597">Phosphoprotein</keyword>
<accession>A0A6J2SWW9</accession>
<keyword evidence="10 13" id="KW-0413">Isomerase</keyword>
<name>A0A6J2SWW9_DROHY</name>
<evidence type="ECO:0000256" key="14">
    <source>
        <dbReference type="PIRSR" id="PIRSR005096-1"/>
    </source>
</evidence>
<dbReference type="Pfam" id="PF01263">
    <property type="entry name" value="Aldose_epim"/>
    <property type="match status" value="1"/>
</dbReference>
<dbReference type="KEGG" id="dhe:111600995"/>
<dbReference type="Gene3D" id="2.70.98.10">
    <property type="match status" value="1"/>
</dbReference>
<gene>
    <name evidence="18" type="primary">LOC111600995</name>
</gene>
<feature type="binding site" evidence="15">
    <location>
        <position position="258"/>
    </location>
    <ligand>
        <name>beta-D-galactose</name>
        <dbReference type="ChEBI" id="CHEBI:27667"/>
    </ligand>
</feature>
<comment type="pathway">
    <text evidence="4">Carbohydrate metabolism; galactose metabolism.</text>
</comment>
<evidence type="ECO:0000256" key="4">
    <source>
        <dbReference type="ARBA" id="ARBA00004947"/>
    </source>
</evidence>
<feature type="binding site" evidence="16">
    <location>
        <begin position="186"/>
        <end position="188"/>
    </location>
    <ligand>
        <name>beta-D-galactose</name>
        <dbReference type="ChEBI" id="CHEBI:27667"/>
    </ligand>
</feature>
<evidence type="ECO:0000256" key="13">
    <source>
        <dbReference type="PIRNR" id="PIRNR005096"/>
    </source>
</evidence>
<evidence type="ECO:0000256" key="6">
    <source>
        <dbReference type="ARBA" id="ARBA00006206"/>
    </source>
</evidence>
<dbReference type="OMA" id="NWATYQF"/>
<dbReference type="AlphaFoldDB" id="A0A6J2SWW9"/>
<proteinExistence type="inferred from homology"/>
<feature type="active site" description="Proton donor" evidence="14">
    <location>
        <position position="186"/>
    </location>
</feature>
<keyword evidence="11 13" id="KW-0119">Carbohydrate metabolism</keyword>
<dbReference type="InterPro" id="IPR011013">
    <property type="entry name" value="Gal_mutarotase_sf_dom"/>
</dbReference>
<dbReference type="OrthoDB" id="274691at2759"/>
<evidence type="ECO:0000256" key="1">
    <source>
        <dbReference type="ARBA" id="ARBA00001614"/>
    </source>
</evidence>
<evidence type="ECO:0000256" key="15">
    <source>
        <dbReference type="PIRSR" id="PIRSR005096-2"/>
    </source>
</evidence>
<dbReference type="PIRSF" id="PIRSF005096">
    <property type="entry name" value="GALM"/>
    <property type="match status" value="1"/>
</dbReference>
<evidence type="ECO:0000313" key="18">
    <source>
        <dbReference type="RefSeq" id="XP_030081646.1"/>
    </source>
</evidence>
<evidence type="ECO:0000256" key="12">
    <source>
        <dbReference type="ARBA" id="ARBA00045743"/>
    </source>
</evidence>
<organism evidence="17 18">
    <name type="scientific">Drosophila hydei</name>
    <name type="common">Fruit fly</name>
    <dbReference type="NCBI Taxonomy" id="7224"/>
    <lineage>
        <taxon>Eukaryota</taxon>
        <taxon>Metazoa</taxon>
        <taxon>Ecdysozoa</taxon>
        <taxon>Arthropoda</taxon>
        <taxon>Hexapoda</taxon>
        <taxon>Insecta</taxon>
        <taxon>Pterygota</taxon>
        <taxon>Neoptera</taxon>
        <taxon>Endopterygota</taxon>
        <taxon>Diptera</taxon>
        <taxon>Brachycera</taxon>
        <taxon>Muscomorpha</taxon>
        <taxon>Ephydroidea</taxon>
        <taxon>Drosophilidae</taxon>
        <taxon>Drosophila</taxon>
    </lineage>
</organism>
<dbReference type="PANTHER" id="PTHR10091">
    <property type="entry name" value="ALDOSE-1-EPIMERASE"/>
    <property type="match status" value="1"/>
</dbReference>
<comment type="pathway">
    <text evidence="5 13">Carbohydrate metabolism; hexose metabolism.</text>
</comment>
<keyword evidence="17" id="KW-1185">Reference proteome</keyword>
<evidence type="ECO:0000256" key="8">
    <source>
        <dbReference type="ARBA" id="ARBA00022490"/>
    </source>
</evidence>
<evidence type="ECO:0000256" key="5">
    <source>
        <dbReference type="ARBA" id="ARBA00005028"/>
    </source>
</evidence>
<feature type="binding site" evidence="16">
    <location>
        <begin position="88"/>
        <end position="89"/>
    </location>
    <ligand>
        <name>beta-D-galactose</name>
        <dbReference type="ChEBI" id="CHEBI:27667"/>
    </ligand>
</feature>